<dbReference type="AlphaFoldDB" id="A0A6G6WDP9"/>
<organism evidence="1 2">
    <name type="scientific">Nocardioides anomalus</name>
    <dbReference type="NCBI Taxonomy" id="2712223"/>
    <lineage>
        <taxon>Bacteria</taxon>
        <taxon>Bacillati</taxon>
        <taxon>Actinomycetota</taxon>
        <taxon>Actinomycetes</taxon>
        <taxon>Propionibacteriales</taxon>
        <taxon>Nocardioidaceae</taxon>
        <taxon>Nocardioides</taxon>
    </lineage>
</organism>
<name>A0A6G6WDP9_9ACTN</name>
<evidence type="ECO:0000313" key="2">
    <source>
        <dbReference type="Proteomes" id="UP000502996"/>
    </source>
</evidence>
<dbReference type="PROSITE" id="PS51257">
    <property type="entry name" value="PROKAR_LIPOPROTEIN"/>
    <property type="match status" value="1"/>
</dbReference>
<dbReference type="EMBL" id="CP049257">
    <property type="protein sequence ID" value="QIG43277.1"/>
    <property type="molecule type" value="Genomic_DNA"/>
</dbReference>
<sequence>MRLRVAAQVGWHALLVTTTGCADSLADCRTPGARAVELAGGLAVAAASLALALGLDRALVDLGRQLLAWLRVAVPVSPATGPVRSGRPALPPVPLRASLVVAAPTPPRGPPGGAARTP</sequence>
<proteinExistence type="predicted"/>
<dbReference type="Proteomes" id="UP000502996">
    <property type="component" value="Chromosome"/>
</dbReference>
<keyword evidence="2" id="KW-1185">Reference proteome</keyword>
<dbReference type="KEGG" id="nano:G5V58_11365"/>
<gene>
    <name evidence="1" type="ORF">G5V58_11365</name>
</gene>
<reference evidence="1 2" key="1">
    <citation type="submission" date="2020-02" db="EMBL/GenBank/DDBJ databases">
        <title>Full genome sequence of Nocardioides sp. R-3366.</title>
        <authorList>
            <person name="Im W.-T."/>
        </authorList>
    </citation>
    <scope>NUCLEOTIDE SEQUENCE [LARGE SCALE GENOMIC DNA]</scope>
    <source>
        <strain evidence="1 2">R-3366</strain>
    </source>
</reference>
<protein>
    <submittedName>
        <fullName evidence="1">Uncharacterized protein</fullName>
    </submittedName>
</protein>
<dbReference type="RefSeq" id="WP_165232470.1">
    <property type="nucleotide sequence ID" value="NZ_CP049257.1"/>
</dbReference>
<accession>A0A6G6WDP9</accession>
<evidence type="ECO:0000313" key="1">
    <source>
        <dbReference type="EMBL" id="QIG43277.1"/>
    </source>
</evidence>